<dbReference type="VEuPathDB" id="FungiDB:H257_18600"/>
<dbReference type="GeneID" id="20820596"/>
<name>W4FAJ5_APHAT</name>
<accession>W4FAJ5</accession>
<proteinExistence type="predicted"/>
<gene>
    <name evidence="1" type="ORF">H257_18600</name>
</gene>
<reference evidence="1" key="1">
    <citation type="submission" date="2013-12" db="EMBL/GenBank/DDBJ databases">
        <title>The Genome Sequence of Aphanomyces astaci APO3.</title>
        <authorList>
            <consortium name="The Broad Institute Genomics Platform"/>
            <person name="Russ C."/>
            <person name="Tyler B."/>
            <person name="van West P."/>
            <person name="Dieguez-Uribeondo J."/>
            <person name="Young S.K."/>
            <person name="Zeng Q."/>
            <person name="Gargeya S."/>
            <person name="Fitzgerald M."/>
            <person name="Abouelleil A."/>
            <person name="Alvarado L."/>
            <person name="Chapman S.B."/>
            <person name="Gainer-Dewar J."/>
            <person name="Goldberg J."/>
            <person name="Griggs A."/>
            <person name="Gujja S."/>
            <person name="Hansen M."/>
            <person name="Howarth C."/>
            <person name="Imamovic A."/>
            <person name="Ireland A."/>
            <person name="Larimer J."/>
            <person name="McCowan C."/>
            <person name="Murphy C."/>
            <person name="Pearson M."/>
            <person name="Poon T.W."/>
            <person name="Priest M."/>
            <person name="Roberts A."/>
            <person name="Saif S."/>
            <person name="Shea T."/>
            <person name="Sykes S."/>
            <person name="Wortman J."/>
            <person name="Nusbaum C."/>
            <person name="Birren B."/>
        </authorList>
    </citation>
    <scope>NUCLEOTIDE SEQUENCE [LARGE SCALE GENOMIC DNA]</scope>
    <source>
        <strain evidence="1">APO3</strain>
    </source>
</reference>
<evidence type="ECO:0000313" key="1">
    <source>
        <dbReference type="EMBL" id="ETV64520.1"/>
    </source>
</evidence>
<organism evidence="1">
    <name type="scientific">Aphanomyces astaci</name>
    <name type="common">Crayfish plague agent</name>
    <dbReference type="NCBI Taxonomy" id="112090"/>
    <lineage>
        <taxon>Eukaryota</taxon>
        <taxon>Sar</taxon>
        <taxon>Stramenopiles</taxon>
        <taxon>Oomycota</taxon>
        <taxon>Saprolegniomycetes</taxon>
        <taxon>Saprolegniales</taxon>
        <taxon>Verrucalvaceae</taxon>
        <taxon>Aphanomyces</taxon>
    </lineage>
</organism>
<dbReference type="RefSeq" id="XP_009845997.1">
    <property type="nucleotide sequence ID" value="XM_009847695.1"/>
</dbReference>
<dbReference type="EMBL" id="KI913297">
    <property type="protein sequence ID" value="ETV64520.1"/>
    <property type="molecule type" value="Genomic_DNA"/>
</dbReference>
<protein>
    <submittedName>
        <fullName evidence="1">Uncharacterized protein</fullName>
    </submittedName>
</protein>
<sequence>MTSGANQGQYRRYNIRDRKRLLTAFRDGTRKEKVTFCREHSITQGTWRGWRQKESAILSTKRQGSRGSLGGQGDFFGTSAPAIACPNDVQAYPKIGKKFSTMSGLATLRTFGRSTLISRTRIFSVRMKQVSTSTCTSQDVR</sequence>
<dbReference type="AlphaFoldDB" id="W4FAJ5"/>